<evidence type="ECO:0000313" key="2">
    <source>
        <dbReference type="Proteomes" id="UP000633731"/>
    </source>
</evidence>
<reference evidence="1" key="1">
    <citation type="submission" date="2021-01" db="EMBL/GenBank/DDBJ databases">
        <title>Draft genome of Pantoea agglomerans Eh 335.</title>
        <authorList>
            <person name="Emsley S.A."/>
            <person name="Oline D.K."/>
            <person name="Saw J.H."/>
            <person name="Ushijima B."/>
            <person name="Videau P."/>
            <person name="Koyack M.J."/>
        </authorList>
    </citation>
    <scope>NUCLEOTIDE SEQUENCE</scope>
    <source>
        <strain evidence="1">Eh 335</strain>
    </source>
</reference>
<keyword evidence="2" id="KW-1185">Reference proteome</keyword>
<sequence>MSSYPPLNRPYYDEMMNMHAAASAPQGAVRILSASEMYAACDAFLSQTKNYELERWLPSKPCRNEIARRLQWAVEAKWRPRGEWTGEVRRALNILLQPTRHTHTQGFPEWVTEGSLESDIHIAVRATRHTIELFALGDRRFVPTQTELFLIPSHFGEFLGSLAAGNVYPLWLAQVDSKDTPGCRDGQYPIYNHRKV</sequence>
<protein>
    <submittedName>
        <fullName evidence="1">Uncharacterized protein</fullName>
    </submittedName>
</protein>
<accession>A0ACC5RK17</accession>
<gene>
    <name evidence="1" type="ORF">JJL49_07395</name>
</gene>
<proteinExistence type="predicted"/>
<organism evidence="1 2">
    <name type="scientific">Enterobacter agglomerans</name>
    <name type="common">Erwinia herbicola</name>
    <name type="synonym">Pantoea agglomerans</name>
    <dbReference type="NCBI Taxonomy" id="549"/>
    <lineage>
        <taxon>Bacteria</taxon>
        <taxon>Pseudomonadati</taxon>
        <taxon>Pseudomonadota</taxon>
        <taxon>Gammaproteobacteria</taxon>
        <taxon>Enterobacterales</taxon>
        <taxon>Erwiniaceae</taxon>
        <taxon>Pantoea</taxon>
        <taxon>Pantoea agglomerans group</taxon>
    </lineage>
</organism>
<name>A0ACC5RK17_ENTAG</name>
<evidence type="ECO:0000313" key="1">
    <source>
        <dbReference type="EMBL" id="MBK4725046.1"/>
    </source>
</evidence>
<comment type="caution">
    <text evidence="1">The sequence shown here is derived from an EMBL/GenBank/DDBJ whole genome shotgun (WGS) entry which is preliminary data.</text>
</comment>
<dbReference type="EMBL" id="JAEOXF010000003">
    <property type="protein sequence ID" value="MBK4725046.1"/>
    <property type="molecule type" value="Genomic_DNA"/>
</dbReference>
<dbReference type="Proteomes" id="UP000633731">
    <property type="component" value="Unassembled WGS sequence"/>
</dbReference>